<gene>
    <name evidence="3" type="primary">LOC104768448</name>
</gene>
<dbReference type="SMART" id="SM00256">
    <property type="entry name" value="FBOX"/>
    <property type="match status" value="2"/>
</dbReference>
<dbReference type="PANTHER" id="PTHR31900">
    <property type="entry name" value="F-BOX/RNI SUPERFAMILY PROTEIN-RELATED"/>
    <property type="match status" value="1"/>
</dbReference>
<dbReference type="Gene3D" id="3.80.10.10">
    <property type="entry name" value="Ribonuclease Inhibitor"/>
    <property type="match status" value="1"/>
</dbReference>
<dbReference type="SUPFAM" id="SSF81383">
    <property type="entry name" value="F-box domain"/>
    <property type="match status" value="1"/>
</dbReference>
<dbReference type="InterPro" id="IPR032675">
    <property type="entry name" value="LRR_dom_sf"/>
</dbReference>
<dbReference type="Pfam" id="PF00646">
    <property type="entry name" value="F-box"/>
    <property type="match status" value="1"/>
</dbReference>
<accession>A0ABM0XTA2</accession>
<dbReference type="Proteomes" id="UP000694864">
    <property type="component" value="Chromosome 20"/>
</dbReference>
<dbReference type="InterPro" id="IPR001810">
    <property type="entry name" value="F-box_dom"/>
</dbReference>
<dbReference type="GeneID" id="104768448"/>
<dbReference type="InterPro" id="IPR050232">
    <property type="entry name" value="FBL13/AtMIF1-like"/>
</dbReference>
<feature type="domain" description="F-box" evidence="1">
    <location>
        <begin position="186"/>
        <end position="226"/>
    </location>
</feature>
<keyword evidence="2" id="KW-1185">Reference proteome</keyword>
<dbReference type="Pfam" id="PF24758">
    <property type="entry name" value="LRR_At5g56370"/>
    <property type="match status" value="1"/>
</dbReference>
<dbReference type="InterPro" id="IPR036047">
    <property type="entry name" value="F-box-like_dom_sf"/>
</dbReference>
<evidence type="ECO:0000259" key="1">
    <source>
        <dbReference type="SMART" id="SM00256"/>
    </source>
</evidence>
<organism evidence="2 3">
    <name type="scientific">Camelina sativa</name>
    <name type="common">False flax</name>
    <name type="synonym">Myagrum sativum</name>
    <dbReference type="NCBI Taxonomy" id="90675"/>
    <lineage>
        <taxon>Eukaryota</taxon>
        <taxon>Viridiplantae</taxon>
        <taxon>Streptophyta</taxon>
        <taxon>Embryophyta</taxon>
        <taxon>Tracheophyta</taxon>
        <taxon>Spermatophyta</taxon>
        <taxon>Magnoliopsida</taxon>
        <taxon>eudicotyledons</taxon>
        <taxon>Gunneridae</taxon>
        <taxon>Pentapetalae</taxon>
        <taxon>rosids</taxon>
        <taxon>malvids</taxon>
        <taxon>Brassicales</taxon>
        <taxon>Brassicaceae</taxon>
        <taxon>Camelineae</taxon>
        <taxon>Camelina</taxon>
    </lineage>
</organism>
<dbReference type="InterPro" id="IPR053781">
    <property type="entry name" value="F-box_AtFBL13-like"/>
</dbReference>
<evidence type="ECO:0000313" key="2">
    <source>
        <dbReference type="Proteomes" id="UP000694864"/>
    </source>
</evidence>
<dbReference type="SUPFAM" id="SSF52047">
    <property type="entry name" value="RNI-like"/>
    <property type="match status" value="1"/>
</dbReference>
<protein>
    <submittedName>
        <fullName evidence="3">F-box/LRR-repeat protein At5g02700</fullName>
    </submittedName>
</protein>
<dbReference type="RefSeq" id="XP_010490741.1">
    <property type="nucleotide sequence ID" value="XM_010492439.1"/>
</dbReference>
<proteinExistence type="predicted"/>
<dbReference type="PANTHER" id="PTHR31900:SF32">
    <property type="entry name" value="F-BOX_RNI_FBD-LIKE DOMAIN PROTEIN"/>
    <property type="match status" value="1"/>
</dbReference>
<dbReference type="Gene3D" id="1.20.1280.50">
    <property type="match status" value="1"/>
</dbReference>
<evidence type="ECO:0000313" key="3">
    <source>
        <dbReference type="RefSeq" id="XP_010490741.1"/>
    </source>
</evidence>
<dbReference type="CDD" id="cd22160">
    <property type="entry name" value="F-box_AtFBL13-like"/>
    <property type="match status" value="1"/>
</dbReference>
<reference evidence="2" key="1">
    <citation type="journal article" date="2014" name="Nat. Commun.">
        <title>The emerging biofuel crop Camelina sativa retains a highly undifferentiated hexaploid genome structure.</title>
        <authorList>
            <person name="Kagale S."/>
            <person name="Koh C."/>
            <person name="Nixon J."/>
            <person name="Bollina V."/>
            <person name="Clarke W.E."/>
            <person name="Tuteja R."/>
            <person name="Spillane C."/>
            <person name="Robinson S.J."/>
            <person name="Links M.G."/>
            <person name="Clarke C."/>
            <person name="Higgins E.E."/>
            <person name="Huebert T."/>
            <person name="Sharpe A.G."/>
            <person name="Parkin I.A."/>
        </authorList>
    </citation>
    <scope>NUCLEOTIDE SEQUENCE [LARGE SCALE GENOMIC DNA]</scope>
    <source>
        <strain evidence="2">cv. DH55</strain>
    </source>
</reference>
<dbReference type="InterPro" id="IPR055411">
    <property type="entry name" value="LRR_FXL15/At3g58940/PEG3-like"/>
</dbReference>
<name>A0ABM0XTA2_CAMSA</name>
<feature type="domain" description="F-box" evidence="1">
    <location>
        <begin position="32"/>
        <end position="71"/>
    </location>
</feature>
<sequence length="464" mass="53307">MANRRGRRRRRKRGKNHSHCRIKHGADFINSMPDEILHHILSFIPTELAMTTCVLSRRWRHVWCETPCLDIDDKRHKDKACRSINHTLTSYTAPKINSFNLLLRLLHNTSPEVDSWIEFAISRNVAKLSVSIVDFTYSKTYSFPDIFYLSSSLKQLTVKLSNFDMIPRCIVSWKSLRTLSLFYCRLPDESIDNILSGCPILESLKLVRCSSLERLDLSKSPSLRRLEINCPKGPVVIVAPHIHYLKLEYFDRSSTLVNVTSLAEADLKIISVILHPSNADLYQTMALEMVAKSHNVERLTLGGTLFQILSLAEVRGAPFPTLKVQTLTVKTELVRSIIPGILRLLQNSPGLKKLTLHTMPCYNIMDMHHLKGLIPDQYRWRSTCEVFPTSKEIYKMFGCNDATSKLLASFIELVVRNAKTLERMVIWLEGSYFNDAQWFEEMLQMVETISHNNNVSIVLKRSNC</sequence>
<reference evidence="3" key="2">
    <citation type="submission" date="2025-08" db="UniProtKB">
        <authorList>
            <consortium name="RefSeq"/>
        </authorList>
    </citation>
    <scope>IDENTIFICATION</scope>
    <source>
        <tissue evidence="3">Leaf</tissue>
    </source>
</reference>